<evidence type="ECO:0000313" key="2">
    <source>
        <dbReference type="EMBL" id="GAL77897.1"/>
    </source>
</evidence>
<proteinExistence type="predicted"/>
<evidence type="ECO:0000313" key="4">
    <source>
        <dbReference type="Proteomes" id="UP000029644"/>
    </source>
</evidence>
<accession>A0A090X4J6</accession>
<comment type="caution">
    <text evidence="2">The sequence shown here is derived from an EMBL/GenBank/DDBJ whole genome shotgun (WGS) entry which is preliminary data.</text>
</comment>
<dbReference type="Proteomes" id="UP000029643">
    <property type="component" value="Unassembled WGS sequence"/>
</dbReference>
<dbReference type="AlphaFoldDB" id="A0A090X4J6"/>
<evidence type="ECO:0000313" key="3">
    <source>
        <dbReference type="Proteomes" id="UP000029643"/>
    </source>
</evidence>
<organism evidence="2 3">
    <name type="scientific">Algibacter lectus</name>
    <dbReference type="NCBI Taxonomy" id="221126"/>
    <lineage>
        <taxon>Bacteria</taxon>
        <taxon>Pseudomonadati</taxon>
        <taxon>Bacteroidota</taxon>
        <taxon>Flavobacteriia</taxon>
        <taxon>Flavobacteriales</taxon>
        <taxon>Flavobacteriaceae</taxon>
        <taxon>Algibacter</taxon>
    </lineage>
</organism>
<dbReference type="EMBL" id="BBNU01000001">
    <property type="protein sequence ID" value="GAL77897.1"/>
    <property type="molecule type" value="Genomic_DNA"/>
</dbReference>
<name>A0A090X4J6_9FLAO</name>
<evidence type="ECO:0000313" key="1">
    <source>
        <dbReference type="EMBL" id="GAL61680.1"/>
    </source>
</evidence>
<reference evidence="3 4" key="1">
    <citation type="journal article" date="2014" name="Genome Announc.">
        <title>Draft Genome Sequences of Marine Flavobacterium Algibacter lectus Strains SS8 and NR4.</title>
        <authorList>
            <person name="Takatani N."/>
            <person name="Nakanishi M."/>
            <person name="Meirelles P."/>
            <person name="Mino S."/>
            <person name="Suda W."/>
            <person name="Oshima K."/>
            <person name="Hattori M."/>
            <person name="Ohkuma M."/>
            <person name="Hosokawa M."/>
            <person name="Miyashita K."/>
            <person name="Thompson F.L."/>
            <person name="Niwa A."/>
            <person name="Sawabe T."/>
            <person name="Sawabe T."/>
        </authorList>
    </citation>
    <scope>NUCLEOTIDE SEQUENCE [LARGE SCALE GENOMIC DNA]</scope>
    <source>
        <strain evidence="2">JCM 19274</strain>
        <strain evidence="1 4">JCM 19300</strain>
        <strain evidence="3">JCM19274</strain>
    </source>
</reference>
<dbReference type="EMBL" id="BBNQ01000003">
    <property type="protein sequence ID" value="GAL61680.1"/>
    <property type="molecule type" value="Genomic_DNA"/>
</dbReference>
<protein>
    <submittedName>
        <fullName evidence="2">Uncharacterized protein</fullName>
    </submittedName>
</protein>
<gene>
    <name evidence="2" type="ORF">JCM19274_5610</name>
    <name evidence="1" type="ORF">JCM19300_1503</name>
</gene>
<dbReference type="Proteomes" id="UP000029644">
    <property type="component" value="Unassembled WGS sequence"/>
</dbReference>
<sequence>MPKQWKSFYEKQPLKTFLKINNPHSKTVEDYFKIYFK</sequence>